<dbReference type="OMA" id="EDINEYW"/>
<dbReference type="InterPro" id="IPR001810">
    <property type="entry name" value="F-box_dom"/>
</dbReference>
<evidence type="ECO:0000313" key="2">
    <source>
        <dbReference type="EMBL" id="ULU02579.1"/>
    </source>
</evidence>
<dbReference type="Proteomes" id="UP000827892">
    <property type="component" value="Chromosome III"/>
</dbReference>
<name>A0AAE9ISE5_CAEBR</name>
<proteinExistence type="predicted"/>
<gene>
    <name evidence="2" type="ORF">L3Y34_002276</name>
</gene>
<accession>A0AAE9ISE5</accession>
<reference evidence="2 3" key="1">
    <citation type="submission" date="2022-05" db="EMBL/GenBank/DDBJ databases">
        <title>Chromosome-level reference genomes for two strains of Caenorhabditis briggsae: an improved platform for comparative genomics.</title>
        <authorList>
            <person name="Stevens L."/>
            <person name="Andersen E.C."/>
        </authorList>
    </citation>
    <scope>NUCLEOTIDE SEQUENCE [LARGE SCALE GENOMIC DNA]</scope>
    <source>
        <strain evidence="2">QX1410_ONT</strain>
        <tissue evidence="2">Whole-organism</tissue>
    </source>
</reference>
<dbReference type="PANTHER" id="PTHR21503:SF36">
    <property type="entry name" value="F-BOX ASSOCIATED DOMAIN-CONTAINING PROTEIN"/>
    <property type="match status" value="1"/>
</dbReference>
<feature type="domain" description="F-box" evidence="1">
    <location>
        <begin position="13"/>
        <end position="60"/>
    </location>
</feature>
<protein>
    <recommendedName>
        <fullName evidence="1">F-box domain-containing protein</fullName>
    </recommendedName>
</protein>
<evidence type="ECO:0000313" key="3">
    <source>
        <dbReference type="Proteomes" id="UP000827892"/>
    </source>
</evidence>
<organism evidence="2 3">
    <name type="scientific">Caenorhabditis briggsae</name>
    <dbReference type="NCBI Taxonomy" id="6238"/>
    <lineage>
        <taxon>Eukaryota</taxon>
        <taxon>Metazoa</taxon>
        <taxon>Ecdysozoa</taxon>
        <taxon>Nematoda</taxon>
        <taxon>Chromadorea</taxon>
        <taxon>Rhabditida</taxon>
        <taxon>Rhabditina</taxon>
        <taxon>Rhabditomorpha</taxon>
        <taxon>Rhabditoidea</taxon>
        <taxon>Rhabditidae</taxon>
        <taxon>Peloderinae</taxon>
        <taxon>Caenorhabditis</taxon>
    </lineage>
</organism>
<sequence>MEEVQEEVKKVKVFRLLDLPFVIFRKVLHEFEFFTVLNLTYVSKKTKQQVRLCALNAKDVELYLTKDYERVFNVVYKGIKCSWGNIETKNAEAEGAVTRPLDDKIFKPVCSQILFILHKKSVDTFRFDRSITEDDVTEYYGMVEEVKDIYIGSEFVTTDELTLIFKKFKKLENFYVEPEVPRDFKGLEHRKLEVLYLESTRSMMLPSLGKFESNILLMENSRMELWELNVFIKNWIKSTPRVNEPSVIRIFGMQIDASILREIQIYPWNPKHRSSSYVVWLNNGIMSIDCSEGHDIYRKSDGMMATVLLINNTFNFFIWTQRFHKIPHGSIMC</sequence>
<dbReference type="EMBL" id="CP090893">
    <property type="protein sequence ID" value="ULU02579.1"/>
    <property type="molecule type" value="Genomic_DNA"/>
</dbReference>
<evidence type="ECO:0000259" key="1">
    <source>
        <dbReference type="PROSITE" id="PS50181"/>
    </source>
</evidence>
<dbReference type="PROSITE" id="PS50181">
    <property type="entry name" value="FBOX"/>
    <property type="match status" value="1"/>
</dbReference>
<dbReference type="PANTHER" id="PTHR21503">
    <property type="entry name" value="F-BOX-CONTAINING HYPOTHETICAL PROTEIN C.ELEGANS"/>
    <property type="match status" value="1"/>
</dbReference>
<dbReference type="AlphaFoldDB" id="A0AAE9ISE5"/>